<gene>
    <name evidence="1" type="primary">ML2</name>
    <name evidence="1" type="ORF">SNAT2548_LOCUS23682</name>
</gene>
<organism evidence="1 2">
    <name type="scientific">Symbiodinium natans</name>
    <dbReference type="NCBI Taxonomy" id="878477"/>
    <lineage>
        <taxon>Eukaryota</taxon>
        <taxon>Sar</taxon>
        <taxon>Alveolata</taxon>
        <taxon>Dinophyceae</taxon>
        <taxon>Suessiales</taxon>
        <taxon>Symbiodiniaceae</taxon>
        <taxon>Symbiodinium</taxon>
    </lineage>
</organism>
<dbReference type="SUPFAM" id="SSF52540">
    <property type="entry name" value="P-loop containing nucleoside triphosphate hydrolases"/>
    <property type="match status" value="1"/>
</dbReference>
<name>A0A812RH67_9DINO</name>
<dbReference type="Gene3D" id="3.40.50.300">
    <property type="entry name" value="P-loop containing nucleotide triphosphate hydrolases"/>
    <property type="match status" value="1"/>
</dbReference>
<dbReference type="PANTHER" id="PTHR32004:SF1">
    <property type="entry name" value="TRNA LIGASE"/>
    <property type="match status" value="1"/>
</dbReference>
<dbReference type="PANTHER" id="PTHR32004">
    <property type="entry name" value="TRNA LIGASE"/>
    <property type="match status" value="1"/>
</dbReference>
<proteinExistence type="predicted"/>
<protein>
    <submittedName>
        <fullName evidence="1">ML2 protein</fullName>
    </submittedName>
</protein>
<accession>A0A812RH67</accession>
<dbReference type="EMBL" id="CAJNDS010002329">
    <property type="protein sequence ID" value="CAE7435870.1"/>
    <property type="molecule type" value="Genomic_DNA"/>
</dbReference>
<evidence type="ECO:0000313" key="1">
    <source>
        <dbReference type="EMBL" id="CAE7435870.1"/>
    </source>
</evidence>
<dbReference type="InterPro" id="IPR027417">
    <property type="entry name" value="P-loop_NTPase"/>
</dbReference>
<dbReference type="OrthoDB" id="191651at2759"/>
<reference evidence="1" key="1">
    <citation type="submission" date="2021-02" db="EMBL/GenBank/DDBJ databases">
        <authorList>
            <person name="Dougan E. K."/>
            <person name="Rhodes N."/>
            <person name="Thang M."/>
            <person name="Chan C."/>
        </authorList>
    </citation>
    <scope>NUCLEOTIDE SEQUENCE</scope>
</reference>
<keyword evidence="2" id="KW-1185">Reference proteome</keyword>
<dbReference type="GO" id="GO:0006388">
    <property type="term" value="P:tRNA splicing, via endonucleolytic cleavage and ligation"/>
    <property type="evidence" value="ECO:0007669"/>
    <property type="project" value="TreeGrafter"/>
</dbReference>
<dbReference type="Proteomes" id="UP000604046">
    <property type="component" value="Unassembled WGS sequence"/>
</dbReference>
<evidence type="ECO:0000313" key="2">
    <source>
        <dbReference type="Proteomes" id="UP000604046"/>
    </source>
</evidence>
<sequence length="307" mass="33570">MLLADKPILRSQLCCSIPCVVYGRSEPICGHGINHQSLQISRSAAGVAAFVFSLRRRQASVVQRRAAQGSGGQSSSACVVVCGIPGSGKSTLCRLLCAAIEDSVWHNQDHFPAGPTAKVHFLRGVQSSLDTAAHSDRPGLVCIDKVNVQKVHRDGFWQQAEAVGWKEKGGITIFCELTSIDDLLKHCQSRIEQRGAAHNSLHPSPKLPAILRRQQLSWEPLDEGELARFDAHVEIDVGVQAVDKAMKVITALRRLGWSPRLRSLASANPESDEADCPMPVMPWVLLYPLQTHRSICPGNVSRERKSL</sequence>
<dbReference type="AlphaFoldDB" id="A0A812RH67"/>
<dbReference type="GO" id="GO:0005634">
    <property type="term" value="C:nucleus"/>
    <property type="evidence" value="ECO:0007669"/>
    <property type="project" value="TreeGrafter"/>
</dbReference>
<dbReference type="GO" id="GO:0003972">
    <property type="term" value="F:RNA ligase (ATP) activity"/>
    <property type="evidence" value="ECO:0007669"/>
    <property type="project" value="TreeGrafter"/>
</dbReference>
<comment type="caution">
    <text evidence="1">The sequence shown here is derived from an EMBL/GenBank/DDBJ whole genome shotgun (WGS) entry which is preliminary data.</text>
</comment>